<sequence>MLSDIVEHSKQLFMFNRFDEWSRTHDNAEADICQVTAYVTKYGTHSTDARCDPHIHSDVFMESLITVAAAIPIRDTNNLIVSAIFSSVISCGNASLDCLITEVFPTNLRATGVAVSMVAARLGGIIGNVVIAALLDTYCPAPTFIVAVLLAGGGLMCLFLPNTTRQALK</sequence>
<evidence type="ECO:0000256" key="3">
    <source>
        <dbReference type="ARBA" id="ARBA00022448"/>
    </source>
</evidence>
<name>A0A5E4PQW4_9NEOP</name>
<evidence type="ECO:0000313" key="9">
    <source>
        <dbReference type="Proteomes" id="UP000324832"/>
    </source>
</evidence>
<feature type="transmembrane region" description="Helical" evidence="7">
    <location>
        <begin position="113"/>
        <end position="135"/>
    </location>
</feature>
<dbReference type="GO" id="GO:0016020">
    <property type="term" value="C:membrane"/>
    <property type="evidence" value="ECO:0007669"/>
    <property type="project" value="UniProtKB-SubCell"/>
</dbReference>
<dbReference type="SUPFAM" id="SSF103473">
    <property type="entry name" value="MFS general substrate transporter"/>
    <property type="match status" value="1"/>
</dbReference>
<dbReference type="EMBL" id="FZQP02000115">
    <property type="protein sequence ID" value="VVC87425.1"/>
    <property type="molecule type" value="Genomic_DNA"/>
</dbReference>
<keyword evidence="3" id="KW-0813">Transport</keyword>
<evidence type="ECO:0000256" key="6">
    <source>
        <dbReference type="ARBA" id="ARBA00023136"/>
    </source>
</evidence>
<evidence type="ECO:0008006" key="10">
    <source>
        <dbReference type="Google" id="ProtNLM"/>
    </source>
</evidence>
<keyword evidence="4 7" id="KW-0812">Transmembrane</keyword>
<dbReference type="InterPro" id="IPR005828">
    <property type="entry name" value="MFS_sugar_transport-like"/>
</dbReference>
<evidence type="ECO:0000256" key="4">
    <source>
        <dbReference type="ARBA" id="ARBA00022692"/>
    </source>
</evidence>
<reference evidence="8 9" key="1">
    <citation type="submission" date="2017-07" db="EMBL/GenBank/DDBJ databases">
        <authorList>
            <person name="Talla V."/>
            <person name="Backstrom N."/>
        </authorList>
    </citation>
    <scope>NUCLEOTIDE SEQUENCE [LARGE SCALE GENOMIC DNA]</scope>
</reference>
<dbReference type="Pfam" id="PF00083">
    <property type="entry name" value="Sugar_tr"/>
    <property type="match status" value="1"/>
</dbReference>
<evidence type="ECO:0000256" key="2">
    <source>
        <dbReference type="ARBA" id="ARBA00008335"/>
    </source>
</evidence>
<dbReference type="Proteomes" id="UP000324832">
    <property type="component" value="Unassembled WGS sequence"/>
</dbReference>
<evidence type="ECO:0000313" key="8">
    <source>
        <dbReference type="EMBL" id="VVC87425.1"/>
    </source>
</evidence>
<organism evidence="8 9">
    <name type="scientific">Leptidea sinapis</name>
    <dbReference type="NCBI Taxonomy" id="189913"/>
    <lineage>
        <taxon>Eukaryota</taxon>
        <taxon>Metazoa</taxon>
        <taxon>Ecdysozoa</taxon>
        <taxon>Arthropoda</taxon>
        <taxon>Hexapoda</taxon>
        <taxon>Insecta</taxon>
        <taxon>Pterygota</taxon>
        <taxon>Neoptera</taxon>
        <taxon>Endopterygota</taxon>
        <taxon>Lepidoptera</taxon>
        <taxon>Glossata</taxon>
        <taxon>Ditrysia</taxon>
        <taxon>Papilionoidea</taxon>
        <taxon>Pieridae</taxon>
        <taxon>Dismorphiinae</taxon>
        <taxon>Leptidea</taxon>
    </lineage>
</organism>
<comment type="subcellular location">
    <subcellularLocation>
        <location evidence="1">Membrane</location>
        <topology evidence="1">Multi-pass membrane protein</topology>
    </subcellularLocation>
</comment>
<dbReference type="PANTHER" id="PTHR23511">
    <property type="entry name" value="SYNAPTIC VESICLE GLYCOPROTEIN 2"/>
    <property type="match status" value="1"/>
</dbReference>
<accession>A0A5E4PQW4</accession>
<dbReference type="AlphaFoldDB" id="A0A5E4PQW4"/>
<gene>
    <name evidence="8" type="ORF">LSINAPIS_LOCUS1034</name>
</gene>
<keyword evidence="5 7" id="KW-1133">Transmembrane helix</keyword>
<protein>
    <recommendedName>
        <fullName evidence="10">Major facilitator superfamily (MFS) profile domain-containing protein</fullName>
    </recommendedName>
</protein>
<feature type="transmembrane region" description="Helical" evidence="7">
    <location>
        <begin position="141"/>
        <end position="160"/>
    </location>
</feature>
<evidence type="ECO:0000256" key="1">
    <source>
        <dbReference type="ARBA" id="ARBA00004141"/>
    </source>
</evidence>
<dbReference type="GO" id="GO:0022857">
    <property type="term" value="F:transmembrane transporter activity"/>
    <property type="evidence" value="ECO:0007669"/>
    <property type="project" value="InterPro"/>
</dbReference>
<evidence type="ECO:0000256" key="5">
    <source>
        <dbReference type="ARBA" id="ARBA00022989"/>
    </source>
</evidence>
<dbReference type="PANTHER" id="PTHR23511:SF34">
    <property type="entry name" value="SYNAPTIC VESICLE GLYCOPROTEIN 2"/>
    <property type="match status" value="1"/>
</dbReference>
<evidence type="ECO:0000256" key="7">
    <source>
        <dbReference type="SAM" id="Phobius"/>
    </source>
</evidence>
<dbReference type="Gene3D" id="1.20.1250.20">
    <property type="entry name" value="MFS general substrate transporter like domains"/>
    <property type="match status" value="1"/>
</dbReference>
<keyword evidence="9" id="KW-1185">Reference proteome</keyword>
<dbReference type="InterPro" id="IPR036259">
    <property type="entry name" value="MFS_trans_sf"/>
</dbReference>
<proteinExistence type="inferred from homology"/>
<comment type="similarity">
    <text evidence="2">Belongs to the major facilitator superfamily.</text>
</comment>
<keyword evidence="6 7" id="KW-0472">Membrane</keyword>